<evidence type="ECO:0000256" key="3">
    <source>
        <dbReference type="ARBA" id="ARBA00022837"/>
    </source>
</evidence>
<sequence>MKSSRYGIEIIMRVKRKMMQLNLNIMKMRSVLLVCGILYSCLVNAGIKTLWNIGVKNNSSAEFALAPDKYNEFLANDFGYEDRYFLVGYSQESESFPYVLPGPRDVWGGTGGMAGIRINDMNILFGIRETKSEGIANLIVRTTDAARNNAPVLKVLLNGEQIYNGVVIGKGTEETLKKGPVEGAGSEIKISFPVEKLKKGGNEITLTIWEGSWIMFDNIELEVPEGLKMMTAENLFVRNISPADYELKVSKKRFQPLLVDIEHLSGKPLLQVYLDGKNIFEERPDTGRYIYEVPMPAVKKQKNSKYAVYVNRELYQEGMVLRSPQSIQTAADYIDTRMGSAHSRWMIAPGPWMPFSMVKLSPDNQNPGWQSGYQPSIESIGTFSHIHEWTMAGLGLFPTNGKLVTRIGKENDPDGYRSRIDRSSEEAPIGYYKVKLTDYDILAELTATTRCGFQRYTYPKDGGNGRVMIDFKIPAEYGYEVLELQVKQVSDYRIEGYSHQLSKGVWGADADQDYTLFFVIEFDRPIIKTGGWLNDIVTEGKEFAGNNLKSAGLYVEFDVKKNPVVQLRTGVSLVSVENASLNLETEITQPFNWSFDAVRNNQLNVWNDLLERVKVESNDFSEKKRFYNNMYRSICSRNIWSDVNGEWRDAGERIRKFDNPDHVALGCDAFWNTFWNLNQFWNLVVPEWSNRWVNSQLAMYDAGGWLAKGPAGMEYVPVMVAEHEIPLIVGAYQMGIRDYDVQKAFEAVKKMQTTSARKVDGGFAGNRDLEHYLKYKFVPADLGRFSNTLEYSYDDWTVAQFAKSLNKPDEYKTFIDRGYWWKNAIEPDSGYAQLRNSDGCFVTPFDPFTSGRNAQYVEGNAWQLSYFVPQDVPALIDIIGREKFIKRLDWGFQVSESVRYNAPNDKYWDYPVVQGNQQSMHFAFLFNWAGEPWLTQKWSRSVIDRYYGKGIGNAYLGDEDQGQMSAWMVMASLGLFQTDGGCRVDPVYEIASPLFSKAVIDLGKRFGRGNTFTIEAKDVSRKNKYVQSAILNGKPLNNFWFPARELLKGGTLILQMGETPNKNWGVGRLPD</sequence>
<dbReference type="EMBL" id="JANDHW010000004">
    <property type="protein sequence ID" value="MCP9611494.1"/>
    <property type="molecule type" value="Genomic_DNA"/>
</dbReference>
<dbReference type="RefSeq" id="WP_255026323.1">
    <property type="nucleotide sequence ID" value="NZ_JANDHW010000004.1"/>
</dbReference>
<feature type="domain" description="Glycosyl hydrolase family 92 N-terminal" evidence="6">
    <location>
        <begin position="333"/>
        <end position="572"/>
    </location>
</feature>
<dbReference type="InterPro" id="IPR014718">
    <property type="entry name" value="GH-type_carb-bd"/>
</dbReference>
<dbReference type="Proteomes" id="UP001205603">
    <property type="component" value="Unassembled WGS sequence"/>
</dbReference>
<dbReference type="Pfam" id="PF17678">
    <property type="entry name" value="Glyco_hydro_92N"/>
    <property type="match status" value="1"/>
</dbReference>
<evidence type="ECO:0000259" key="6">
    <source>
        <dbReference type="Pfam" id="PF17678"/>
    </source>
</evidence>
<dbReference type="SUPFAM" id="SSF49785">
    <property type="entry name" value="Galactose-binding domain-like"/>
    <property type="match status" value="1"/>
</dbReference>
<comment type="cofactor">
    <cofactor evidence="1">
        <name>Ca(2+)</name>
        <dbReference type="ChEBI" id="CHEBI:29108"/>
    </cofactor>
</comment>
<dbReference type="Pfam" id="PF14683">
    <property type="entry name" value="CBM-like"/>
    <property type="match status" value="1"/>
</dbReference>
<organism evidence="7 8">
    <name type="scientific">Coprobacter tertius</name>
    <dbReference type="NCBI Taxonomy" id="2944915"/>
    <lineage>
        <taxon>Bacteria</taxon>
        <taxon>Pseudomonadati</taxon>
        <taxon>Bacteroidota</taxon>
        <taxon>Bacteroidia</taxon>
        <taxon>Bacteroidales</taxon>
        <taxon>Barnesiellaceae</taxon>
        <taxon>Coprobacter</taxon>
    </lineage>
</organism>
<keyword evidence="8" id="KW-1185">Reference proteome</keyword>
<dbReference type="InterPro" id="IPR008979">
    <property type="entry name" value="Galactose-bd-like_sf"/>
</dbReference>
<dbReference type="InterPro" id="IPR041371">
    <property type="entry name" value="GH92_N"/>
</dbReference>
<dbReference type="InterPro" id="IPR005887">
    <property type="entry name" value="GH92_a_mannosidase_put"/>
</dbReference>
<dbReference type="EC" id="3.2.1.-" evidence="7"/>
<feature type="domain" description="Glycosyl hydrolase family 92" evidence="4">
    <location>
        <begin position="578"/>
        <end position="1058"/>
    </location>
</feature>
<dbReference type="InterPro" id="IPR008928">
    <property type="entry name" value="6-hairpin_glycosidase_sf"/>
</dbReference>
<dbReference type="Gene3D" id="1.20.1610.10">
    <property type="entry name" value="alpha-1,2-mannosidases domains"/>
    <property type="match status" value="1"/>
</dbReference>
<dbReference type="InterPro" id="IPR050883">
    <property type="entry name" value="PNGase"/>
</dbReference>
<reference evidence="7 8" key="1">
    <citation type="submission" date="2022-07" db="EMBL/GenBank/DDBJ databases">
        <title>Fecal culturing of patients with breast cancer.</title>
        <authorList>
            <person name="Teng N.M.Y."/>
            <person name="Kiu R."/>
            <person name="Evans R."/>
            <person name="Baker D.J."/>
            <person name="Zenner C."/>
            <person name="Robinson S.D."/>
            <person name="Hall L.J."/>
        </authorList>
    </citation>
    <scope>NUCLEOTIDE SEQUENCE [LARGE SCALE GENOMIC DNA]</scope>
    <source>
        <strain evidence="7 8">LH1063</strain>
    </source>
</reference>
<evidence type="ECO:0000256" key="1">
    <source>
        <dbReference type="ARBA" id="ARBA00001913"/>
    </source>
</evidence>
<dbReference type="PANTHER" id="PTHR12143:SF39">
    <property type="entry name" value="SECRETED PROTEIN"/>
    <property type="match status" value="1"/>
</dbReference>
<dbReference type="SUPFAM" id="SSF48208">
    <property type="entry name" value="Six-hairpin glycosidases"/>
    <property type="match status" value="1"/>
</dbReference>
<dbReference type="Gene3D" id="1.20.1050.60">
    <property type="entry name" value="alpha-1,2-mannosidase"/>
    <property type="match status" value="1"/>
</dbReference>
<dbReference type="InterPro" id="IPR029411">
    <property type="entry name" value="RG-lyase_III"/>
</dbReference>
<evidence type="ECO:0000259" key="5">
    <source>
        <dbReference type="Pfam" id="PF14683"/>
    </source>
</evidence>
<name>A0ABT1MFT0_9BACT</name>
<comment type="caution">
    <text evidence="7">The sequence shown here is derived from an EMBL/GenBank/DDBJ whole genome shotgun (WGS) entry which is preliminary data.</text>
</comment>
<comment type="subunit">
    <text evidence="2">Monomer.</text>
</comment>
<keyword evidence="7" id="KW-0378">Hydrolase</keyword>
<dbReference type="Gene3D" id="3.30.2080.10">
    <property type="entry name" value="GH92 mannosidase domain"/>
    <property type="match status" value="1"/>
</dbReference>
<accession>A0ABT1MFT0</accession>
<protein>
    <submittedName>
        <fullName evidence="7">GH92 family glycosyl hydrolase</fullName>
        <ecNumber evidence="7">3.2.1.-</ecNumber>
    </submittedName>
</protein>
<dbReference type="Gene3D" id="2.70.98.10">
    <property type="match status" value="1"/>
</dbReference>
<evidence type="ECO:0000313" key="7">
    <source>
        <dbReference type="EMBL" id="MCP9611494.1"/>
    </source>
</evidence>
<keyword evidence="7" id="KW-0326">Glycosidase</keyword>
<evidence type="ECO:0000259" key="4">
    <source>
        <dbReference type="Pfam" id="PF07971"/>
    </source>
</evidence>
<dbReference type="GO" id="GO:0016798">
    <property type="term" value="F:hydrolase activity, acting on glycosyl bonds"/>
    <property type="evidence" value="ECO:0007669"/>
    <property type="project" value="UniProtKB-KW"/>
</dbReference>
<evidence type="ECO:0000256" key="2">
    <source>
        <dbReference type="ARBA" id="ARBA00011245"/>
    </source>
</evidence>
<proteinExistence type="predicted"/>
<dbReference type="Pfam" id="PF07971">
    <property type="entry name" value="Glyco_hydro_92"/>
    <property type="match status" value="1"/>
</dbReference>
<feature type="domain" description="Rhamnogalacturonan lyase" evidence="5">
    <location>
        <begin position="49"/>
        <end position="221"/>
    </location>
</feature>
<evidence type="ECO:0000313" key="8">
    <source>
        <dbReference type="Proteomes" id="UP001205603"/>
    </source>
</evidence>
<dbReference type="InterPro" id="IPR012939">
    <property type="entry name" value="Glyco_hydro_92"/>
</dbReference>
<dbReference type="NCBIfam" id="TIGR01180">
    <property type="entry name" value="aman2_put"/>
    <property type="match status" value="1"/>
</dbReference>
<dbReference type="PANTHER" id="PTHR12143">
    <property type="entry name" value="PEPTIDE N-GLYCANASE PNGASE -RELATED"/>
    <property type="match status" value="1"/>
</dbReference>
<keyword evidence="3" id="KW-0106">Calcium</keyword>
<gene>
    <name evidence="7" type="ORF">NMU02_05260</name>
</gene>